<feature type="region of interest" description="Disordered" evidence="1">
    <location>
        <begin position="32"/>
        <end position="59"/>
    </location>
</feature>
<dbReference type="PANTHER" id="PTHR35667">
    <property type="entry name" value="LEUKEMIA NUP98 FUSION PARTNER 1"/>
    <property type="match status" value="1"/>
</dbReference>
<gene>
    <name evidence="2" type="ORF">VZT92_021636</name>
</gene>
<dbReference type="Proteomes" id="UP001488805">
    <property type="component" value="Unassembled WGS sequence"/>
</dbReference>
<dbReference type="AlphaFoldDB" id="A0AAW1E9J6"/>
<protein>
    <recommendedName>
        <fullName evidence="4">Leukemia NUP98 fusion partner 1</fullName>
    </recommendedName>
</protein>
<dbReference type="EMBL" id="JBCEZU010000434">
    <property type="protein sequence ID" value="KAK9518868.1"/>
    <property type="molecule type" value="Genomic_DNA"/>
</dbReference>
<sequence>MALRLLPAFTDDDDDDGNFTKWMSSYWGHGADGGHGGHGRDRKHGARRAAGTRGDRRASLPTVSQLDAMKLNRIHAVTMAPSPSHMKAREEMMEVRNHQRAHRSSSDDNSRSKSGILENRISTIPELTESFERRLFLRDERTTSLNGDADDKLCLICHEDLKKSGGPVQELHCSQRSHKEASRRSERGPPPHAEASACPLRRSSDERRKSADEPLCLRRHR</sequence>
<feature type="region of interest" description="Disordered" evidence="1">
    <location>
        <begin position="91"/>
        <end position="121"/>
    </location>
</feature>
<proteinExistence type="predicted"/>
<feature type="compositionally biased region" description="Basic and acidic residues" evidence="1">
    <location>
        <begin position="202"/>
        <end position="221"/>
    </location>
</feature>
<accession>A0AAW1E9J6</accession>
<dbReference type="InterPro" id="IPR029280">
    <property type="entry name" value="LNP1"/>
</dbReference>
<comment type="caution">
    <text evidence="2">The sequence shown here is derived from an EMBL/GenBank/DDBJ whole genome shotgun (WGS) entry which is preliminary data.</text>
</comment>
<name>A0AAW1E9J6_ZOAVI</name>
<keyword evidence="3" id="KW-1185">Reference proteome</keyword>
<dbReference type="PANTHER" id="PTHR35667:SF1">
    <property type="entry name" value="LEUKEMIA NUP98 FUSION PARTNER 1"/>
    <property type="match status" value="1"/>
</dbReference>
<evidence type="ECO:0008006" key="4">
    <source>
        <dbReference type="Google" id="ProtNLM"/>
    </source>
</evidence>
<feature type="compositionally biased region" description="Basic and acidic residues" evidence="1">
    <location>
        <begin position="177"/>
        <end position="189"/>
    </location>
</feature>
<evidence type="ECO:0000313" key="2">
    <source>
        <dbReference type="EMBL" id="KAK9518868.1"/>
    </source>
</evidence>
<feature type="region of interest" description="Disordered" evidence="1">
    <location>
        <begin position="165"/>
        <end position="221"/>
    </location>
</feature>
<evidence type="ECO:0000313" key="3">
    <source>
        <dbReference type="Proteomes" id="UP001488805"/>
    </source>
</evidence>
<organism evidence="2 3">
    <name type="scientific">Zoarces viviparus</name>
    <name type="common">Viviparous eelpout</name>
    <name type="synonym">Blennius viviparus</name>
    <dbReference type="NCBI Taxonomy" id="48416"/>
    <lineage>
        <taxon>Eukaryota</taxon>
        <taxon>Metazoa</taxon>
        <taxon>Chordata</taxon>
        <taxon>Craniata</taxon>
        <taxon>Vertebrata</taxon>
        <taxon>Euteleostomi</taxon>
        <taxon>Actinopterygii</taxon>
        <taxon>Neopterygii</taxon>
        <taxon>Teleostei</taxon>
        <taxon>Neoteleostei</taxon>
        <taxon>Acanthomorphata</taxon>
        <taxon>Eupercaria</taxon>
        <taxon>Perciformes</taxon>
        <taxon>Cottioidei</taxon>
        <taxon>Zoarcales</taxon>
        <taxon>Zoarcidae</taxon>
        <taxon>Zoarcinae</taxon>
        <taxon>Zoarces</taxon>
    </lineage>
</organism>
<evidence type="ECO:0000256" key="1">
    <source>
        <dbReference type="SAM" id="MobiDB-lite"/>
    </source>
</evidence>
<dbReference type="Pfam" id="PF15419">
    <property type="entry name" value="LNP1"/>
    <property type="match status" value="1"/>
</dbReference>
<reference evidence="2 3" key="1">
    <citation type="journal article" date="2024" name="Genome Biol. Evol.">
        <title>Chromosome-level genome assembly of the viviparous eelpout Zoarces viviparus.</title>
        <authorList>
            <person name="Fuhrmann N."/>
            <person name="Brasseur M.V."/>
            <person name="Bakowski C.E."/>
            <person name="Podsiadlowski L."/>
            <person name="Prost S."/>
            <person name="Krehenwinkel H."/>
            <person name="Mayer C."/>
        </authorList>
    </citation>
    <scope>NUCLEOTIDE SEQUENCE [LARGE SCALE GENOMIC DNA]</scope>
    <source>
        <strain evidence="2">NO-MEL_2022_Ind0_liver</strain>
    </source>
</reference>